<dbReference type="Proteomes" id="UP000237061">
    <property type="component" value="Unassembled WGS sequence"/>
</dbReference>
<comment type="caution">
    <text evidence="1">The sequence shown here is derived from an EMBL/GenBank/DDBJ whole genome shotgun (WGS) entry which is preliminary data.</text>
</comment>
<dbReference type="RefSeq" id="WP_103464030.1">
    <property type="nucleotide sequence ID" value="NZ_PPXC01000001.1"/>
</dbReference>
<organism evidence="1 2">
    <name type="scientific">Arthrobacter glacialis</name>
    <dbReference type="NCBI Taxonomy" id="1664"/>
    <lineage>
        <taxon>Bacteria</taxon>
        <taxon>Bacillati</taxon>
        <taxon>Actinomycetota</taxon>
        <taxon>Actinomycetes</taxon>
        <taxon>Micrococcales</taxon>
        <taxon>Micrococcaceae</taxon>
        <taxon>Arthrobacter</taxon>
    </lineage>
</organism>
<protein>
    <submittedName>
        <fullName evidence="1">Uncharacterized protein</fullName>
    </submittedName>
</protein>
<accession>A0A2S4A1V9</accession>
<dbReference type="EMBL" id="PPXC01000001">
    <property type="protein sequence ID" value="POH75374.1"/>
    <property type="molecule type" value="Genomic_DNA"/>
</dbReference>
<gene>
    <name evidence="1" type="ORF">CVS27_01875</name>
</gene>
<name>A0A2S4A1V9_ARTGL</name>
<dbReference type="AlphaFoldDB" id="A0A2S4A1V9"/>
<evidence type="ECO:0000313" key="1">
    <source>
        <dbReference type="EMBL" id="POH75374.1"/>
    </source>
</evidence>
<sequence length="202" mass="21417">MASGDELATVFAQSVSRTVAGVTADWWTVEISSANGIQTLKFASLVDLDESLSGIRNAVHSIGFMVESDWEAVGQGFHADAIGVELPAKPAWATRVTSVADRAWSFVTSPVEKNAVARHYEVDLLENSSSNDGAVWLSQSDYFTPDSTSRTPVTCSVNIDQYDLSLTGVSAIADAISRAVVILAQEQDSHSTSAADSTIGSE</sequence>
<reference evidence="1 2" key="1">
    <citation type="submission" date="2018-01" db="EMBL/GenBank/DDBJ databases">
        <title>Arthrobacter sp. nov., from glaciers in China.</title>
        <authorList>
            <person name="Liu Q."/>
            <person name="Xin Y.-H."/>
        </authorList>
    </citation>
    <scope>NUCLEOTIDE SEQUENCE [LARGE SCALE GENOMIC DNA]</scope>
    <source>
        <strain evidence="1 2">HLT2-12-2</strain>
    </source>
</reference>
<evidence type="ECO:0000313" key="2">
    <source>
        <dbReference type="Proteomes" id="UP000237061"/>
    </source>
</evidence>
<proteinExistence type="predicted"/>
<keyword evidence="2" id="KW-1185">Reference proteome</keyword>